<feature type="transmembrane region" description="Helical" evidence="2">
    <location>
        <begin position="47"/>
        <end position="72"/>
    </location>
</feature>
<feature type="region of interest" description="Disordered" evidence="1">
    <location>
        <begin position="1"/>
        <end position="22"/>
    </location>
</feature>
<dbReference type="SMART" id="SM00327">
    <property type="entry name" value="VWA"/>
    <property type="match status" value="1"/>
</dbReference>
<dbReference type="GO" id="GO:0030973">
    <property type="term" value="F:molybdate ion binding"/>
    <property type="evidence" value="ECO:0007669"/>
    <property type="project" value="TreeGrafter"/>
</dbReference>
<proteinExistence type="predicted"/>
<evidence type="ECO:0000313" key="5">
    <source>
        <dbReference type="Proteomes" id="UP000234331"/>
    </source>
</evidence>
<keyword evidence="2" id="KW-0472">Membrane</keyword>
<evidence type="ECO:0000256" key="1">
    <source>
        <dbReference type="SAM" id="MobiDB-lite"/>
    </source>
</evidence>
<reference evidence="4 5" key="1">
    <citation type="submission" date="2017-06" db="EMBL/GenBank/DDBJ databases">
        <authorList>
            <person name="Kim H.J."/>
            <person name="Triplett B.A."/>
        </authorList>
    </citation>
    <scope>NUCLEOTIDE SEQUENCE [LARGE SCALE GENOMIC DNA]</scope>
    <source>
        <strain evidence="4">FRACA_ARgP5</strain>
    </source>
</reference>
<gene>
    <name evidence="4" type="ORF">FRACA_1380007</name>
</gene>
<dbReference type="PANTHER" id="PTHR30632">
    <property type="entry name" value="MOLYBDATE-BINDING PERIPLASMIC PROTEIN"/>
    <property type="match status" value="1"/>
</dbReference>
<feature type="compositionally biased region" description="Gly residues" evidence="1">
    <location>
        <begin position="9"/>
        <end position="18"/>
    </location>
</feature>
<feature type="region of interest" description="Disordered" evidence="1">
    <location>
        <begin position="306"/>
        <end position="332"/>
    </location>
</feature>
<dbReference type="OrthoDB" id="5621159at2"/>
<dbReference type="InterPro" id="IPR050682">
    <property type="entry name" value="ModA/WtpA"/>
</dbReference>
<evidence type="ECO:0000256" key="2">
    <source>
        <dbReference type="SAM" id="Phobius"/>
    </source>
</evidence>
<feature type="domain" description="VWFA" evidence="3">
    <location>
        <begin position="470"/>
        <end position="688"/>
    </location>
</feature>
<sequence length="693" mass="71140">MSGARHRSPGGGSRGGPRGPVAWISPITRVLPAVRPRGPRGRAGRGALTGVAVLLLGGLTVTGIGFAAASVLHRGPQDTCADGTPRTTLNITTAPSLATPVNQLATAFSRAHSSGAAGACVSLTVTSTPSDRALDALAHMNGSDTASPDVWIPESADWLELGQESTATAQQLPTRATTIAGSPVVIAMPRDKAQVLGWPERHMTWADLSAAATTPGFWAAHGQPGWGEFRLAMANPENSTAALRAVIGTVSTGRAVAPAEMTAGTFDQDRGAQAVVLRLEHSISWLPQYDSQLFAALRTGSAGGDGVAGSTASVGADGQADTAQTGGGPAPSAFPALESDVIAYNRGLTAGNSTSLAVSLVASYPSDGSFTATVPYVVLTRTSDQEAKHAAASSFLDYVRGDAGRRALTTAGFRTPAELDGQDDPGGLASTLSVVDGVRATPPKLASTDASDTVLGTARRFFRHARQRAATLVALDTSGSMALGTSGSMALGRIDDPGRTRLRTAADIIQNGLALFDGDNQAELWQFSGELPGGHRVLAPMAPLDSPGRVGTHRDDLTAAPGSLRPSGVTDLYSTIVTAVRDRTQHHVAGRLNEVIVLTDGDATDADAGTAAGGDRRRTVATNEPTLDQAVASIRGAFDPRHPVQLIIIACDPAADMTSLQRLADAGGGRAYRAPDANALFGIYVDTLTQTTS</sequence>
<accession>A0A2I2KL20</accession>
<protein>
    <submittedName>
        <fullName evidence="4">Bacterial extracellular solute-binding protein/von Willebrand factor type A domain</fullName>
    </submittedName>
</protein>
<dbReference type="EMBL" id="FZMO01000044">
    <property type="protein sequence ID" value="SNQ46372.1"/>
    <property type="molecule type" value="Genomic_DNA"/>
</dbReference>
<dbReference type="PANTHER" id="PTHR30632:SF0">
    <property type="entry name" value="SULFATE-BINDING PROTEIN"/>
    <property type="match status" value="1"/>
</dbReference>
<dbReference type="Proteomes" id="UP000234331">
    <property type="component" value="Unassembled WGS sequence"/>
</dbReference>
<dbReference type="Gene3D" id="3.40.50.410">
    <property type="entry name" value="von Willebrand factor, type A domain"/>
    <property type="match status" value="1"/>
</dbReference>
<keyword evidence="5" id="KW-1185">Reference proteome</keyword>
<dbReference type="GO" id="GO:0015689">
    <property type="term" value="P:molybdate ion transport"/>
    <property type="evidence" value="ECO:0007669"/>
    <property type="project" value="TreeGrafter"/>
</dbReference>
<evidence type="ECO:0000313" key="4">
    <source>
        <dbReference type="EMBL" id="SNQ46372.1"/>
    </source>
</evidence>
<dbReference type="Pfam" id="PF13531">
    <property type="entry name" value="SBP_bac_11"/>
    <property type="match status" value="1"/>
</dbReference>
<dbReference type="SUPFAM" id="SSF53850">
    <property type="entry name" value="Periplasmic binding protein-like II"/>
    <property type="match status" value="1"/>
</dbReference>
<dbReference type="PROSITE" id="PS50234">
    <property type="entry name" value="VWFA"/>
    <property type="match status" value="1"/>
</dbReference>
<keyword evidence="2" id="KW-1133">Transmembrane helix</keyword>
<evidence type="ECO:0000259" key="3">
    <source>
        <dbReference type="PROSITE" id="PS50234"/>
    </source>
</evidence>
<keyword evidence="2" id="KW-0812">Transmembrane</keyword>
<name>A0A2I2KL20_9ACTN</name>
<organism evidence="4 5">
    <name type="scientific">Frankia canadensis</name>
    <dbReference type="NCBI Taxonomy" id="1836972"/>
    <lineage>
        <taxon>Bacteria</taxon>
        <taxon>Bacillati</taxon>
        <taxon>Actinomycetota</taxon>
        <taxon>Actinomycetes</taxon>
        <taxon>Frankiales</taxon>
        <taxon>Frankiaceae</taxon>
        <taxon>Frankia</taxon>
    </lineage>
</organism>
<dbReference type="SUPFAM" id="SSF53300">
    <property type="entry name" value="vWA-like"/>
    <property type="match status" value="1"/>
</dbReference>
<dbReference type="InterPro" id="IPR036465">
    <property type="entry name" value="vWFA_dom_sf"/>
</dbReference>
<dbReference type="AlphaFoldDB" id="A0A2I2KL20"/>
<dbReference type="InterPro" id="IPR002035">
    <property type="entry name" value="VWF_A"/>
</dbReference>